<sequence length="116" mass="12326">MPTLTVRIVWPPDLTRLPPDARARITVEDVSRADAPSRVVAETVVTELDLEDGPVVALDVDPVDPRADLIVRVHVTGGPRGGSEVERGDLVTTESYPVLTRGHGDSISVSPVLVGS</sequence>
<proteinExistence type="predicted"/>
<gene>
    <name evidence="1" type="ORF">GCM10023168_19150</name>
</gene>
<organism evidence="1 2">
    <name type="scientific">Fodinibacter luteus</name>
    <dbReference type="NCBI Taxonomy" id="552064"/>
    <lineage>
        <taxon>Bacteria</taxon>
        <taxon>Bacillati</taxon>
        <taxon>Actinomycetota</taxon>
        <taxon>Actinomycetes</taxon>
        <taxon>Micrococcales</taxon>
        <taxon>Intrasporangiaceae</taxon>
        <taxon>Fodinibacter (ex Wang et al. 2009)</taxon>
    </lineage>
</organism>
<name>A0ABP8KEY1_9MICO</name>
<accession>A0ABP8KEY1</accession>
<evidence type="ECO:0000313" key="2">
    <source>
        <dbReference type="Proteomes" id="UP001500945"/>
    </source>
</evidence>
<comment type="caution">
    <text evidence="1">The sequence shown here is derived from an EMBL/GenBank/DDBJ whole genome shotgun (WGS) entry which is preliminary data.</text>
</comment>
<evidence type="ECO:0000313" key="1">
    <source>
        <dbReference type="EMBL" id="GAA4405460.1"/>
    </source>
</evidence>
<keyword evidence="2" id="KW-1185">Reference proteome</keyword>
<dbReference type="RefSeq" id="WP_345205086.1">
    <property type="nucleotide sequence ID" value="NZ_BAABGM010000012.1"/>
</dbReference>
<reference evidence="2" key="1">
    <citation type="journal article" date="2019" name="Int. J. Syst. Evol. Microbiol.">
        <title>The Global Catalogue of Microorganisms (GCM) 10K type strain sequencing project: providing services to taxonomists for standard genome sequencing and annotation.</title>
        <authorList>
            <consortium name="The Broad Institute Genomics Platform"/>
            <consortium name="The Broad Institute Genome Sequencing Center for Infectious Disease"/>
            <person name="Wu L."/>
            <person name="Ma J."/>
        </authorList>
    </citation>
    <scope>NUCLEOTIDE SEQUENCE [LARGE SCALE GENOMIC DNA]</scope>
    <source>
        <strain evidence="2">JCM 17809</strain>
    </source>
</reference>
<dbReference type="Pfam" id="PF09619">
    <property type="entry name" value="YscW"/>
    <property type="match status" value="1"/>
</dbReference>
<dbReference type="EMBL" id="BAABGM010000012">
    <property type="protein sequence ID" value="GAA4405460.1"/>
    <property type="molecule type" value="Genomic_DNA"/>
</dbReference>
<protein>
    <submittedName>
        <fullName evidence="1">Uncharacterized protein</fullName>
    </submittedName>
</protein>
<dbReference type="Proteomes" id="UP001500945">
    <property type="component" value="Unassembled WGS sequence"/>
</dbReference>
<dbReference type="InterPro" id="IPR039366">
    <property type="entry name" value="Pilotin"/>
</dbReference>